<dbReference type="Gene3D" id="3.30.930.10">
    <property type="entry name" value="Bira Bifunctional Protein, Domain 2"/>
    <property type="match status" value="1"/>
</dbReference>
<dbReference type="PANTHER" id="PTHR12561">
    <property type="entry name" value="LIPOATE-PROTEIN LIGASE"/>
    <property type="match status" value="1"/>
</dbReference>
<keyword evidence="10" id="KW-1185">Reference proteome</keyword>
<evidence type="ECO:0000256" key="7">
    <source>
        <dbReference type="ARBA" id="ARBA00048037"/>
    </source>
</evidence>
<evidence type="ECO:0000256" key="1">
    <source>
        <dbReference type="ARBA" id="ARBA00005085"/>
    </source>
</evidence>
<dbReference type="GO" id="GO:0009249">
    <property type="term" value="P:protein lipoylation"/>
    <property type="evidence" value="ECO:0007669"/>
    <property type="project" value="InterPro"/>
</dbReference>
<dbReference type="EMBL" id="ADLO01000117">
    <property type="protein sequence ID" value="KGF52993.1"/>
    <property type="molecule type" value="Genomic_DNA"/>
</dbReference>
<evidence type="ECO:0000256" key="3">
    <source>
        <dbReference type="ARBA" id="ARBA00012367"/>
    </source>
</evidence>
<dbReference type="UniPathway" id="UPA00537">
    <property type="reaction ID" value="UER00594"/>
</dbReference>
<reference evidence="9 10" key="1">
    <citation type="submission" date="2011-08" db="EMBL/GenBank/DDBJ databases">
        <title>The Genome Sequence of Clostridium orbiscindens 1_3_50AFAA.</title>
        <authorList>
            <consortium name="The Broad Institute Genome Sequencing Platform"/>
            <person name="Earl A."/>
            <person name="Ward D."/>
            <person name="Feldgarden M."/>
            <person name="Gevers D."/>
            <person name="Daigneault M."/>
            <person name="Strauss J."/>
            <person name="Allen-Vercoe E."/>
            <person name="Young S.K."/>
            <person name="Zeng Q."/>
            <person name="Gargeya S."/>
            <person name="Fitzgerald M."/>
            <person name="Haas B."/>
            <person name="Abouelleil A."/>
            <person name="Alvarado L."/>
            <person name="Arachchi H.M."/>
            <person name="Berlin A."/>
            <person name="Brown A."/>
            <person name="Chapman S.B."/>
            <person name="Chen Z."/>
            <person name="Dunbar C."/>
            <person name="Freedman E."/>
            <person name="Gearin G."/>
            <person name="Gellesch M."/>
            <person name="Goldberg J."/>
            <person name="Griggs A."/>
            <person name="Gujja S."/>
            <person name="Heiman D."/>
            <person name="Howarth C."/>
            <person name="Larson L."/>
            <person name="Lui A."/>
            <person name="MacDonald P.J.P."/>
            <person name="Montmayeur A."/>
            <person name="Murphy C."/>
            <person name="Neiman D."/>
            <person name="Pearson M."/>
            <person name="Priest M."/>
            <person name="Roberts A."/>
            <person name="Saif S."/>
            <person name="Shea T."/>
            <person name="Shenoy N."/>
            <person name="Sisk P."/>
            <person name="Stolte C."/>
            <person name="Sykes S."/>
            <person name="Wortman J."/>
            <person name="Nusbaum C."/>
            <person name="Birren B."/>
        </authorList>
    </citation>
    <scope>NUCLEOTIDE SEQUENCE [LARGE SCALE GENOMIC DNA]</scope>
    <source>
        <strain evidence="9 10">1_3_50AFAA</strain>
    </source>
</reference>
<dbReference type="NCBIfam" id="TIGR00545">
    <property type="entry name" value="lipoyltrans"/>
    <property type="match status" value="1"/>
</dbReference>
<dbReference type="Gene3D" id="3.30.390.50">
    <property type="entry name" value="CO dehydrogenase flavoprotein, C-terminal domain"/>
    <property type="match status" value="1"/>
</dbReference>
<dbReference type="EC" id="6.3.1.20" evidence="3"/>
<dbReference type="HOGENOM" id="CLU_022986_0_2_9"/>
<dbReference type="InterPro" id="IPR019491">
    <property type="entry name" value="Lipoate_protein_ligase_C"/>
</dbReference>
<protein>
    <recommendedName>
        <fullName evidence="3">lipoate--protein ligase</fullName>
        <ecNumber evidence="3">6.3.1.20</ecNumber>
    </recommendedName>
</protein>
<dbReference type="GO" id="GO:0017118">
    <property type="term" value="F:lipoyltransferase activity"/>
    <property type="evidence" value="ECO:0007669"/>
    <property type="project" value="TreeGrafter"/>
</dbReference>
<sequence length="328" mass="37486">MRAIQSPSTDPRFNLALEQYIFDQMPRNRSYLMLWRNDRTIVVGKHQDTFAEINADYVRANQIQVVRRLSGGGAVYHDLGNVNFTFIADHTGSDFDFSTFCRPVIWALESLGVPAELNGRNDMTIRGRKFSGNSQYVKEGRVMHHGTLLYDSDLSVVSSALAPSRDKLTSKGLPSVRSRVTNIKPYMHQPMPTESFMERLWSCLGEVCDLVPYELDRGDLNQVERIRQAVYDRWEWNYGSSPRCQIDKRRRVEGCGEIRVCLDLKEGAIQALSFYGDFFSRKEPDQLAQRLIGCPLREEALRAAVPAGEIGQYFQNMDLDEFCGLMLC</sequence>
<comment type="pathway">
    <text evidence="1">Protein modification; protein lipoylation via exogenous pathway; protein N(6)-(lipoyl)lysine from lipoate: step 2/2.</text>
</comment>
<evidence type="ECO:0000313" key="10">
    <source>
        <dbReference type="Proteomes" id="UP000029585"/>
    </source>
</evidence>
<dbReference type="PROSITE" id="PS51733">
    <property type="entry name" value="BPL_LPL_CATALYTIC"/>
    <property type="match status" value="1"/>
</dbReference>
<evidence type="ECO:0000256" key="6">
    <source>
        <dbReference type="ARBA" id="ARBA00022840"/>
    </source>
</evidence>
<keyword evidence="4" id="KW-0436">Ligase</keyword>
<dbReference type="GO" id="GO:0005524">
    <property type="term" value="F:ATP binding"/>
    <property type="evidence" value="ECO:0007669"/>
    <property type="project" value="UniProtKB-KW"/>
</dbReference>
<dbReference type="SUPFAM" id="SSF82649">
    <property type="entry name" value="SufE/NifU"/>
    <property type="match status" value="1"/>
</dbReference>
<dbReference type="GeneID" id="63974131"/>
<dbReference type="Pfam" id="PF10437">
    <property type="entry name" value="Lip_prot_lig_C"/>
    <property type="match status" value="1"/>
</dbReference>
<dbReference type="RefSeq" id="WP_007493861.1">
    <property type="nucleotide sequence ID" value="NZ_KN174168.1"/>
</dbReference>
<dbReference type="GO" id="GO:0005737">
    <property type="term" value="C:cytoplasm"/>
    <property type="evidence" value="ECO:0007669"/>
    <property type="project" value="TreeGrafter"/>
</dbReference>
<dbReference type="InterPro" id="IPR004562">
    <property type="entry name" value="LipoylTrfase_LipoateP_Ligase"/>
</dbReference>
<evidence type="ECO:0000256" key="2">
    <source>
        <dbReference type="ARBA" id="ARBA00005124"/>
    </source>
</evidence>
<evidence type="ECO:0000313" key="9">
    <source>
        <dbReference type="EMBL" id="KGF52993.1"/>
    </source>
</evidence>
<dbReference type="InterPro" id="IPR045864">
    <property type="entry name" value="aa-tRNA-synth_II/BPL/LPL"/>
</dbReference>
<evidence type="ECO:0000256" key="5">
    <source>
        <dbReference type="ARBA" id="ARBA00022741"/>
    </source>
</evidence>
<dbReference type="CDD" id="cd16443">
    <property type="entry name" value="LplA"/>
    <property type="match status" value="1"/>
</dbReference>
<gene>
    <name evidence="9" type="ORF">HMPREF9460_03884</name>
</gene>
<comment type="pathway">
    <text evidence="2">Protein modification; protein lipoylation via exogenous pathway; protein N(6)-(lipoyl)lysine from lipoate: step 1/2.</text>
</comment>
<dbReference type="InterPro" id="IPR004143">
    <property type="entry name" value="BPL_LPL_catalytic"/>
</dbReference>
<evidence type="ECO:0000256" key="4">
    <source>
        <dbReference type="ARBA" id="ARBA00022598"/>
    </source>
</evidence>
<accession>A0A096B0Z9</accession>
<comment type="caution">
    <text evidence="9">The sequence shown here is derived from an EMBL/GenBank/DDBJ whole genome shotgun (WGS) entry which is preliminary data.</text>
</comment>
<dbReference type="PANTHER" id="PTHR12561:SF3">
    <property type="entry name" value="LIPOYLTRANSFERASE 1, MITOCHONDRIAL"/>
    <property type="match status" value="1"/>
</dbReference>
<dbReference type="AlphaFoldDB" id="A0A096B0Z9"/>
<name>A0A096B0Z9_FLAPL</name>
<dbReference type="Proteomes" id="UP000029585">
    <property type="component" value="Unassembled WGS sequence"/>
</dbReference>
<dbReference type="PATRIC" id="fig|742738.3.peg.3998"/>
<keyword evidence="5" id="KW-0547">Nucleotide-binding</keyword>
<dbReference type="Pfam" id="PF21948">
    <property type="entry name" value="LplA-B_cat"/>
    <property type="match status" value="1"/>
</dbReference>
<dbReference type="GO" id="GO:0016979">
    <property type="term" value="F:lipoate-protein ligase activity"/>
    <property type="evidence" value="ECO:0007669"/>
    <property type="project" value="UniProtKB-EC"/>
</dbReference>
<proteinExistence type="predicted"/>
<organism evidence="9 10">
    <name type="scientific">Flavonifractor plautii 1_3_50AFAA</name>
    <dbReference type="NCBI Taxonomy" id="742738"/>
    <lineage>
        <taxon>Bacteria</taxon>
        <taxon>Bacillati</taxon>
        <taxon>Bacillota</taxon>
        <taxon>Clostridia</taxon>
        <taxon>Eubacteriales</taxon>
        <taxon>Oscillospiraceae</taxon>
        <taxon>Flavonifractor</taxon>
    </lineage>
</organism>
<keyword evidence="6" id="KW-0067">ATP-binding</keyword>
<feature type="domain" description="BPL/LPL catalytic" evidence="8">
    <location>
        <begin position="26"/>
        <end position="212"/>
    </location>
</feature>
<comment type="catalytic activity">
    <reaction evidence="7">
        <text>L-lysyl-[lipoyl-carrier protein] + (R)-lipoate + ATP = N(6)-[(R)-lipoyl]-L-lysyl-[lipoyl-carrier protein] + AMP + diphosphate + H(+)</text>
        <dbReference type="Rhea" id="RHEA:49288"/>
        <dbReference type="Rhea" id="RHEA-COMP:10500"/>
        <dbReference type="Rhea" id="RHEA-COMP:10502"/>
        <dbReference type="ChEBI" id="CHEBI:15378"/>
        <dbReference type="ChEBI" id="CHEBI:29969"/>
        <dbReference type="ChEBI" id="CHEBI:30616"/>
        <dbReference type="ChEBI" id="CHEBI:33019"/>
        <dbReference type="ChEBI" id="CHEBI:83088"/>
        <dbReference type="ChEBI" id="CHEBI:83099"/>
        <dbReference type="ChEBI" id="CHEBI:456215"/>
        <dbReference type="EC" id="6.3.1.20"/>
    </reaction>
</comment>
<dbReference type="eggNOG" id="COG0095">
    <property type="taxonomic scope" value="Bacteria"/>
</dbReference>
<evidence type="ECO:0000259" key="8">
    <source>
        <dbReference type="PROSITE" id="PS51733"/>
    </source>
</evidence>
<dbReference type="SUPFAM" id="SSF55681">
    <property type="entry name" value="Class II aaRS and biotin synthetases"/>
    <property type="match status" value="1"/>
</dbReference>